<comment type="caution">
    <text evidence="1">The sequence shown here is derived from an EMBL/GenBank/DDBJ whole genome shotgun (WGS) entry which is preliminary data.</text>
</comment>
<name>A0A1V8RM72_9HYPH</name>
<protein>
    <submittedName>
        <fullName evidence="1">Uncharacterized protein</fullName>
    </submittedName>
</protein>
<dbReference type="RefSeq" id="WP_080920861.1">
    <property type="nucleotide sequence ID" value="NZ_MDET01000034.1"/>
</dbReference>
<organism evidence="1 2">
    <name type="scientific">Manganibacter manganicus</name>
    <dbReference type="NCBI Taxonomy" id="1873176"/>
    <lineage>
        <taxon>Bacteria</taxon>
        <taxon>Pseudomonadati</taxon>
        <taxon>Pseudomonadota</taxon>
        <taxon>Alphaproteobacteria</taxon>
        <taxon>Hyphomicrobiales</taxon>
        <taxon>Phyllobacteriaceae</taxon>
        <taxon>Manganibacter</taxon>
    </lineage>
</organism>
<proteinExistence type="predicted"/>
<gene>
    <name evidence="1" type="ORF">BFN67_05180</name>
</gene>
<accession>A0A1V8RM72</accession>
<dbReference type="EMBL" id="MDET01000034">
    <property type="protein sequence ID" value="OQM74244.1"/>
    <property type="molecule type" value="Genomic_DNA"/>
</dbReference>
<sequence>MTTTFTFWAFFLICSAWLLARAVTDHRRAMAQRRVLLDEAAGLLDDAKITFAPDQFPILIGRLADRRQVKVELIADTLVTRRLPQLWLRATLSERVEQRRPMIGALARPTGAEFYSLVHNMPEQFVPPQTDVPLLMRGDGGTTATQIQRASSMFRKLFADPTVKEAVIAPRGTRLVRQACQGDRGAHLVMRQARFPIKAVGVDLVQRALDELQALSETLAIADDPVLAGVS</sequence>
<dbReference type="OrthoDB" id="7990319at2"/>
<evidence type="ECO:0000313" key="2">
    <source>
        <dbReference type="Proteomes" id="UP000191905"/>
    </source>
</evidence>
<dbReference type="Proteomes" id="UP000191905">
    <property type="component" value="Unassembled WGS sequence"/>
</dbReference>
<dbReference type="STRING" id="1873176.BFN67_05180"/>
<reference evidence="1 2" key="1">
    <citation type="journal article" date="2016" name="Int. J. Syst. Evol. Microbiol.">
        <title>Pseudaminobacter manganicus sp. nov., isolated from sludge of a manganese mine.</title>
        <authorList>
            <person name="Li J."/>
            <person name="Huang J."/>
            <person name="Liao S."/>
            <person name="Wang G."/>
        </authorList>
    </citation>
    <scope>NUCLEOTIDE SEQUENCE [LARGE SCALE GENOMIC DNA]</scope>
    <source>
        <strain evidence="1 2">JH-7</strain>
    </source>
</reference>
<evidence type="ECO:0000313" key="1">
    <source>
        <dbReference type="EMBL" id="OQM74244.1"/>
    </source>
</evidence>
<keyword evidence="2" id="KW-1185">Reference proteome</keyword>
<dbReference type="AlphaFoldDB" id="A0A1V8RM72"/>